<feature type="domain" description="Fringe-like glycosyltransferase" evidence="14">
    <location>
        <begin position="78"/>
        <end position="250"/>
    </location>
</feature>
<evidence type="ECO:0000256" key="4">
    <source>
        <dbReference type="ARBA" id="ARBA00012557"/>
    </source>
</evidence>
<evidence type="ECO:0000256" key="13">
    <source>
        <dbReference type="SAM" id="Phobius"/>
    </source>
</evidence>
<dbReference type="EC" id="2.4.1.122" evidence="4"/>
<sequence length="366" mass="41209">MTVRGCVKMNRSLLSPPRRSVLPFLLVATSAFVLFIFHGYTLSLPPLPIQRRATHTTRRTSDAETRGDQDREAWPRILCLIVTSPQYHEERAIHVAATWATHCTRAVFLTTANHTLLPDTLLTPGAPAYHQLWDKVTQGFLWAYKQQQEFDWVVKTDDDTFLLVENLRGALSSLDPHQSLATGALLRTADTNTTFLSGGAGYVLSRGAVVRLVEEGLKDQQCRKALKLDSREDVNMGLCLSHVGVKLLDSRDASGRQRFYLYPPHKMVDPRQTVKNPWLQENSVFPHKFGFAELSDEVISFHYVDAHTIYLLYYLIYFVNPTVSASISTFRLVSEVQLHPQSLPPPTITVTGTSTLSRTQDPQPPP</sequence>
<keyword evidence="5" id="KW-0328">Glycosyltransferase</keyword>
<evidence type="ECO:0000256" key="8">
    <source>
        <dbReference type="ARBA" id="ARBA00022741"/>
    </source>
</evidence>
<dbReference type="PANTHER" id="PTHR23033">
    <property type="entry name" value="BETA1,3-GALACTOSYLTRANSFERASE"/>
    <property type="match status" value="1"/>
</dbReference>
<name>A0A8J5MMA1_HOMAM</name>
<organism evidence="15 16">
    <name type="scientific">Homarus americanus</name>
    <name type="common">American lobster</name>
    <dbReference type="NCBI Taxonomy" id="6706"/>
    <lineage>
        <taxon>Eukaryota</taxon>
        <taxon>Metazoa</taxon>
        <taxon>Ecdysozoa</taxon>
        <taxon>Arthropoda</taxon>
        <taxon>Crustacea</taxon>
        <taxon>Multicrustacea</taxon>
        <taxon>Malacostraca</taxon>
        <taxon>Eumalacostraca</taxon>
        <taxon>Eucarida</taxon>
        <taxon>Decapoda</taxon>
        <taxon>Pleocyemata</taxon>
        <taxon>Astacidea</taxon>
        <taxon>Nephropoidea</taxon>
        <taxon>Nephropidae</taxon>
        <taxon>Homarus</taxon>
    </lineage>
</organism>
<keyword evidence="10 13" id="KW-1133">Transmembrane helix</keyword>
<evidence type="ECO:0000256" key="3">
    <source>
        <dbReference type="ARBA" id="ARBA00006462"/>
    </source>
</evidence>
<comment type="subcellular location">
    <subcellularLocation>
        <location evidence="1">Membrane</location>
        <topology evidence="1">Single-pass type II membrane protein</topology>
    </subcellularLocation>
</comment>
<dbReference type="EMBL" id="JAHLQT010039062">
    <property type="protein sequence ID" value="KAG7156666.1"/>
    <property type="molecule type" value="Genomic_DNA"/>
</dbReference>
<evidence type="ECO:0000259" key="14">
    <source>
        <dbReference type="Pfam" id="PF02434"/>
    </source>
</evidence>
<dbReference type="Proteomes" id="UP000747542">
    <property type="component" value="Unassembled WGS sequence"/>
</dbReference>
<dbReference type="PANTHER" id="PTHR23033:SF14">
    <property type="entry name" value="GLYCOPROTEIN-N-ACETYLGALACTOSAMINE 3-BETA-GALACTOSYLTRANSFERASE 1-RELATED"/>
    <property type="match status" value="1"/>
</dbReference>
<evidence type="ECO:0000256" key="9">
    <source>
        <dbReference type="ARBA" id="ARBA00022968"/>
    </source>
</evidence>
<feature type="region of interest" description="Disordered" evidence="12">
    <location>
        <begin position="344"/>
        <end position="366"/>
    </location>
</feature>
<evidence type="ECO:0000256" key="10">
    <source>
        <dbReference type="ARBA" id="ARBA00022989"/>
    </source>
</evidence>
<dbReference type="AlphaFoldDB" id="A0A8J5MMA1"/>
<dbReference type="InterPro" id="IPR026050">
    <property type="entry name" value="C1GALT1/C1GALT1_chp1"/>
</dbReference>
<keyword evidence="16" id="KW-1185">Reference proteome</keyword>
<proteinExistence type="inferred from homology"/>
<evidence type="ECO:0000313" key="16">
    <source>
        <dbReference type="Proteomes" id="UP000747542"/>
    </source>
</evidence>
<evidence type="ECO:0000256" key="11">
    <source>
        <dbReference type="ARBA" id="ARBA00023136"/>
    </source>
</evidence>
<dbReference type="OrthoDB" id="414175at2759"/>
<gene>
    <name evidence="15" type="primary">C1Galt-L1</name>
    <name evidence="15" type="ORF">Hamer_G006654</name>
</gene>
<dbReference type="GO" id="GO:0016020">
    <property type="term" value="C:membrane"/>
    <property type="evidence" value="ECO:0007669"/>
    <property type="project" value="UniProtKB-SubCell"/>
</dbReference>
<keyword evidence="11 13" id="KW-0472">Membrane</keyword>
<evidence type="ECO:0000256" key="12">
    <source>
        <dbReference type="SAM" id="MobiDB-lite"/>
    </source>
</evidence>
<reference evidence="15" key="1">
    <citation type="journal article" date="2021" name="Sci. Adv.">
        <title>The American lobster genome reveals insights on longevity, neural, and immune adaptations.</title>
        <authorList>
            <person name="Polinski J.M."/>
            <person name="Zimin A.V."/>
            <person name="Clark K.F."/>
            <person name="Kohn A.B."/>
            <person name="Sadowski N."/>
            <person name="Timp W."/>
            <person name="Ptitsyn A."/>
            <person name="Khanna P."/>
            <person name="Romanova D.Y."/>
            <person name="Williams P."/>
            <person name="Greenwood S.J."/>
            <person name="Moroz L.L."/>
            <person name="Walt D.R."/>
            <person name="Bodnar A.G."/>
        </authorList>
    </citation>
    <scope>NUCLEOTIDE SEQUENCE</scope>
    <source>
        <strain evidence="15">GMGI-L3</strain>
    </source>
</reference>
<evidence type="ECO:0000313" key="15">
    <source>
        <dbReference type="EMBL" id="KAG7156666.1"/>
    </source>
</evidence>
<comment type="pathway">
    <text evidence="2">Protein modification; protein glycosylation.</text>
</comment>
<keyword evidence="6" id="KW-0808">Transferase</keyword>
<comment type="similarity">
    <text evidence="3">Belongs to the glycosyltransferase 31 family. Beta3-Gal-T subfamily.</text>
</comment>
<evidence type="ECO:0000256" key="2">
    <source>
        <dbReference type="ARBA" id="ARBA00004922"/>
    </source>
</evidence>
<dbReference type="GO" id="GO:0000166">
    <property type="term" value="F:nucleotide binding"/>
    <property type="evidence" value="ECO:0007669"/>
    <property type="project" value="UniProtKB-KW"/>
</dbReference>
<feature type="compositionally biased region" description="Polar residues" evidence="12">
    <location>
        <begin position="348"/>
        <end position="366"/>
    </location>
</feature>
<dbReference type="InterPro" id="IPR003378">
    <property type="entry name" value="Fringe-like_glycosylTrfase"/>
</dbReference>
<comment type="caution">
    <text evidence="15">The sequence shown here is derived from an EMBL/GenBank/DDBJ whole genome shotgun (WGS) entry which is preliminary data.</text>
</comment>
<evidence type="ECO:0000256" key="1">
    <source>
        <dbReference type="ARBA" id="ARBA00004606"/>
    </source>
</evidence>
<evidence type="ECO:0000256" key="7">
    <source>
        <dbReference type="ARBA" id="ARBA00022692"/>
    </source>
</evidence>
<evidence type="ECO:0000256" key="5">
    <source>
        <dbReference type="ARBA" id="ARBA00022676"/>
    </source>
</evidence>
<keyword evidence="9" id="KW-0735">Signal-anchor</keyword>
<feature type="transmembrane region" description="Helical" evidence="13">
    <location>
        <begin position="21"/>
        <end position="40"/>
    </location>
</feature>
<accession>A0A8J5MMA1</accession>
<dbReference type="Pfam" id="PF02434">
    <property type="entry name" value="Fringe"/>
    <property type="match status" value="1"/>
</dbReference>
<keyword evidence="8" id="KW-0547">Nucleotide-binding</keyword>
<keyword evidence="7 13" id="KW-0812">Transmembrane</keyword>
<dbReference type="GO" id="GO:0016263">
    <property type="term" value="F:glycoprotein-N-acetylgalactosamine 3-beta-galactosyltransferase activity"/>
    <property type="evidence" value="ECO:0007669"/>
    <property type="project" value="UniProtKB-EC"/>
</dbReference>
<protein>
    <recommendedName>
        <fullName evidence="4">N-acetylgalactosaminide beta-1,3-galactosyltransferase</fullName>
        <ecNumber evidence="4">2.4.1.122</ecNumber>
    </recommendedName>
</protein>
<evidence type="ECO:0000256" key="6">
    <source>
        <dbReference type="ARBA" id="ARBA00022679"/>
    </source>
</evidence>